<name>A0A238BW66_9BILA</name>
<proteinExistence type="predicted"/>
<protein>
    <submittedName>
        <fullName evidence="1">Uncharacterized protein</fullName>
    </submittedName>
</protein>
<evidence type="ECO:0000313" key="2">
    <source>
        <dbReference type="Proteomes" id="UP000242913"/>
    </source>
</evidence>
<reference evidence="1 2" key="1">
    <citation type="submission" date="2015-12" db="EMBL/GenBank/DDBJ databases">
        <title>Draft genome of the nematode, Onchocerca flexuosa.</title>
        <authorList>
            <person name="Mitreva M."/>
        </authorList>
    </citation>
    <scope>NUCLEOTIDE SEQUENCE [LARGE SCALE GENOMIC DNA]</scope>
    <source>
        <strain evidence="1">Red Deer</strain>
    </source>
</reference>
<keyword evidence="2" id="KW-1185">Reference proteome</keyword>
<organism evidence="1 2">
    <name type="scientific">Onchocerca flexuosa</name>
    <dbReference type="NCBI Taxonomy" id="387005"/>
    <lineage>
        <taxon>Eukaryota</taxon>
        <taxon>Metazoa</taxon>
        <taxon>Ecdysozoa</taxon>
        <taxon>Nematoda</taxon>
        <taxon>Chromadorea</taxon>
        <taxon>Rhabditida</taxon>
        <taxon>Spirurina</taxon>
        <taxon>Spiruromorpha</taxon>
        <taxon>Filarioidea</taxon>
        <taxon>Onchocercidae</taxon>
        <taxon>Onchocerca</taxon>
    </lineage>
</organism>
<dbReference type="EMBL" id="KZ269996">
    <property type="protein sequence ID" value="OZC09244.1"/>
    <property type="molecule type" value="Genomic_DNA"/>
</dbReference>
<dbReference type="Proteomes" id="UP000242913">
    <property type="component" value="Unassembled WGS sequence"/>
</dbReference>
<gene>
    <name evidence="1" type="ORF">X798_03788</name>
</gene>
<dbReference type="AlphaFoldDB" id="A0A238BW66"/>
<accession>A0A238BW66</accession>
<evidence type="ECO:0000313" key="1">
    <source>
        <dbReference type="EMBL" id="OZC09244.1"/>
    </source>
</evidence>
<sequence length="88" mass="10063">MCNVNEIDAILTAKYSQDVDAVVLLFYFPFNITGNQYWLVGEDFGFSSKDLLRVTFRGKTSLLFAKVAYLSWKADGGKGVGCYRRWYL</sequence>